<keyword evidence="9 11" id="KW-0472">Membrane</keyword>
<reference evidence="12 13" key="1">
    <citation type="journal article" date="2020" name="ISME J.">
        <title>Uncovering the hidden diversity of litter-decomposition mechanisms in mushroom-forming fungi.</title>
        <authorList>
            <person name="Floudas D."/>
            <person name="Bentzer J."/>
            <person name="Ahren D."/>
            <person name="Johansson T."/>
            <person name="Persson P."/>
            <person name="Tunlid A."/>
        </authorList>
    </citation>
    <scope>NUCLEOTIDE SEQUENCE [LARGE SCALE GENOMIC DNA]</scope>
    <source>
        <strain evidence="12 13">CBS 146.42</strain>
    </source>
</reference>
<comment type="caution">
    <text evidence="12">The sequence shown here is derived from an EMBL/GenBank/DDBJ whole genome shotgun (WGS) entry which is preliminary data.</text>
</comment>
<comment type="similarity">
    <text evidence="2">Belongs to the USE1 family.</text>
</comment>
<keyword evidence="8 11" id="KW-1133">Transmembrane helix</keyword>
<evidence type="ECO:0000313" key="12">
    <source>
        <dbReference type="EMBL" id="KAF5348155.1"/>
    </source>
</evidence>
<keyword evidence="4 11" id="KW-0812">Transmembrane</keyword>
<gene>
    <name evidence="12" type="ORF">D9756_010771</name>
</gene>
<feature type="compositionally biased region" description="Basic and acidic residues" evidence="10">
    <location>
        <begin position="95"/>
        <end position="107"/>
    </location>
</feature>
<feature type="compositionally biased region" description="Polar residues" evidence="10">
    <location>
        <begin position="203"/>
        <end position="215"/>
    </location>
</feature>
<evidence type="ECO:0000256" key="11">
    <source>
        <dbReference type="SAM" id="Phobius"/>
    </source>
</evidence>
<dbReference type="EMBL" id="JAACJO010000021">
    <property type="protein sequence ID" value="KAF5348155.1"/>
    <property type="molecule type" value="Genomic_DNA"/>
</dbReference>
<evidence type="ECO:0000256" key="6">
    <source>
        <dbReference type="ARBA" id="ARBA00022892"/>
    </source>
</evidence>
<sequence>MDYSHEQVIHDEVNLVRLVRRLEKSVASEKDWDDVAATQREKVWLQALGTLQKVKHGRKLLKNLEQYDSEPSPKKARQRTDLKTKLDRIELFMTEVRKRTEPTKQRPEPVLPRIPVPVIASPQPDSSPTPGPEGAAEAQGTEGSLSSTDDTNKEPLGLREQVGGGSSEALKSSTLSPPPHSSTLLSPVSSLLPATPTHDIPHSISSSTALPTSNATKRKHLQTTNSLHEDLSNQLAQMATQLKRNAQHFSDSLEKDKAVVEETQEKLEGNFATMVKERFRLRDFRVKSRKSTCLVMGIVLMVIMLFVIMVGAIRFSRR</sequence>
<evidence type="ECO:0000256" key="3">
    <source>
        <dbReference type="ARBA" id="ARBA00022448"/>
    </source>
</evidence>
<name>A0A8H5CUH5_9AGAR</name>
<feature type="transmembrane region" description="Helical" evidence="11">
    <location>
        <begin position="294"/>
        <end position="315"/>
    </location>
</feature>
<dbReference type="Pfam" id="PF09753">
    <property type="entry name" value="Use1"/>
    <property type="match status" value="1"/>
</dbReference>
<evidence type="ECO:0000313" key="13">
    <source>
        <dbReference type="Proteomes" id="UP000559027"/>
    </source>
</evidence>
<feature type="region of interest" description="Disordered" evidence="10">
    <location>
        <begin position="95"/>
        <end position="226"/>
    </location>
</feature>
<protein>
    <submittedName>
        <fullName evidence="12">Uncharacterized protein</fullName>
    </submittedName>
</protein>
<keyword evidence="7" id="KW-0653">Protein transport</keyword>
<dbReference type="OrthoDB" id="4506189at2759"/>
<dbReference type="GO" id="GO:0031201">
    <property type="term" value="C:SNARE complex"/>
    <property type="evidence" value="ECO:0007669"/>
    <property type="project" value="TreeGrafter"/>
</dbReference>
<evidence type="ECO:0000256" key="5">
    <source>
        <dbReference type="ARBA" id="ARBA00022824"/>
    </source>
</evidence>
<keyword evidence="5" id="KW-0256">Endoplasmic reticulum</keyword>
<comment type="subcellular location">
    <subcellularLocation>
        <location evidence="1">Endoplasmic reticulum membrane</location>
        <topology evidence="1">Single-pass type IV membrane protein</topology>
    </subcellularLocation>
</comment>
<feature type="compositionally biased region" description="Low complexity" evidence="10">
    <location>
        <begin position="170"/>
        <end position="197"/>
    </location>
</feature>
<keyword evidence="3" id="KW-0813">Transport</keyword>
<evidence type="ECO:0000256" key="2">
    <source>
        <dbReference type="ARBA" id="ARBA00007891"/>
    </source>
</evidence>
<dbReference type="InterPro" id="IPR019150">
    <property type="entry name" value="Vesicle_transport_protein_Use1"/>
</dbReference>
<accession>A0A8H5CUH5</accession>
<feature type="region of interest" description="Disordered" evidence="10">
    <location>
        <begin position="64"/>
        <end position="83"/>
    </location>
</feature>
<evidence type="ECO:0000256" key="4">
    <source>
        <dbReference type="ARBA" id="ARBA00022692"/>
    </source>
</evidence>
<organism evidence="12 13">
    <name type="scientific">Leucocoprinus leucothites</name>
    <dbReference type="NCBI Taxonomy" id="201217"/>
    <lineage>
        <taxon>Eukaryota</taxon>
        <taxon>Fungi</taxon>
        <taxon>Dikarya</taxon>
        <taxon>Basidiomycota</taxon>
        <taxon>Agaricomycotina</taxon>
        <taxon>Agaricomycetes</taxon>
        <taxon>Agaricomycetidae</taxon>
        <taxon>Agaricales</taxon>
        <taxon>Agaricineae</taxon>
        <taxon>Agaricaceae</taxon>
        <taxon>Leucocoprinus</taxon>
    </lineage>
</organism>
<dbReference type="PANTHER" id="PTHR13050">
    <property type="entry name" value="USE1-LIKE PROTEIN"/>
    <property type="match status" value="1"/>
</dbReference>
<dbReference type="GO" id="GO:0005789">
    <property type="term" value="C:endoplasmic reticulum membrane"/>
    <property type="evidence" value="ECO:0007669"/>
    <property type="project" value="UniProtKB-SubCell"/>
</dbReference>
<dbReference type="Proteomes" id="UP000559027">
    <property type="component" value="Unassembled WGS sequence"/>
</dbReference>
<dbReference type="PANTHER" id="PTHR13050:SF7">
    <property type="entry name" value="VESICLE TRANSPORT PROTEIN USE1"/>
    <property type="match status" value="1"/>
</dbReference>
<proteinExistence type="inferred from homology"/>
<dbReference type="GO" id="GO:0006890">
    <property type="term" value="P:retrograde vesicle-mediated transport, Golgi to endoplasmic reticulum"/>
    <property type="evidence" value="ECO:0007669"/>
    <property type="project" value="TreeGrafter"/>
</dbReference>
<dbReference type="GO" id="GO:0015031">
    <property type="term" value="P:protein transport"/>
    <property type="evidence" value="ECO:0007669"/>
    <property type="project" value="UniProtKB-KW"/>
</dbReference>
<evidence type="ECO:0000256" key="7">
    <source>
        <dbReference type="ARBA" id="ARBA00022927"/>
    </source>
</evidence>
<evidence type="ECO:0000256" key="1">
    <source>
        <dbReference type="ARBA" id="ARBA00004163"/>
    </source>
</evidence>
<dbReference type="GO" id="GO:0005484">
    <property type="term" value="F:SNAP receptor activity"/>
    <property type="evidence" value="ECO:0007669"/>
    <property type="project" value="TreeGrafter"/>
</dbReference>
<evidence type="ECO:0000256" key="10">
    <source>
        <dbReference type="SAM" id="MobiDB-lite"/>
    </source>
</evidence>
<keyword evidence="6" id="KW-0931">ER-Golgi transport</keyword>
<dbReference type="CDD" id="cd15860">
    <property type="entry name" value="SNARE_USE1"/>
    <property type="match status" value="1"/>
</dbReference>
<keyword evidence="13" id="KW-1185">Reference proteome</keyword>
<evidence type="ECO:0000256" key="9">
    <source>
        <dbReference type="ARBA" id="ARBA00023136"/>
    </source>
</evidence>
<dbReference type="AlphaFoldDB" id="A0A8H5CUH5"/>
<evidence type="ECO:0000256" key="8">
    <source>
        <dbReference type="ARBA" id="ARBA00022989"/>
    </source>
</evidence>